<protein>
    <recommendedName>
        <fullName evidence="3">Dot/Icm T4SS effector</fullName>
    </recommendedName>
</protein>
<dbReference type="AlphaFoldDB" id="A0A0W1ALS3"/>
<reference evidence="1 2" key="1">
    <citation type="submission" date="2015-11" db="EMBL/GenBank/DDBJ databases">
        <title>Genomic analysis of 38 Legionella species identifies large and diverse effector repertoires.</title>
        <authorList>
            <person name="Burstein D."/>
            <person name="Amaro F."/>
            <person name="Zusman T."/>
            <person name="Lifshitz Z."/>
            <person name="Cohen O."/>
            <person name="Gilbert J.A."/>
            <person name="Pupko T."/>
            <person name="Shuman H.A."/>
            <person name="Segal G."/>
        </authorList>
    </citation>
    <scope>NUCLEOTIDE SEQUENCE [LARGE SCALE GENOMIC DNA]</scope>
    <source>
        <strain evidence="1 2">ATCC 51914</strain>
    </source>
</reference>
<name>A0A0W1ALS3_9GAMM</name>
<proteinExistence type="predicted"/>
<accession>A0A0W1ALS3</accession>
<dbReference type="Proteomes" id="UP000054729">
    <property type="component" value="Unassembled WGS sequence"/>
</dbReference>
<dbReference type="PATRIC" id="fig|66969.6.peg.767"/>
<dbReference type="EMBL" id="LNZB01000015">
    <property type="protein sequence ID" value="KTD82226.1"/>
    <property type="molecule type" value="Genomic_DNA"/>
</dbReference>
<comment type="caution">
    <text evidence="1">The sequence shown here is derived from an EMBL/GenBank/DDBJ whole genome shotgun (WGS) entry which is preliminary data.</text>
</comment>
<keyword evidence="2" id="KW-1185">Reference proteome</keyword>
<evidence type="ECO:0000313" key="2">
    <source>
        <dbReference type="Proteomes" id="UP000054729"/>
    </source>
</evidence>
<sequence length="559" mass="63434">MGKGVLVFSLDFDGCLGNGSFKAKYNALLIQYGNPEDIPSEEYEKAIVESNQLLFDEILRMSADYDRLVIMVGSNRTSAEKDRDDGKKNGNGSAYRAIEHFASALRKKKGEIPVEVNKRVLFDSILGKPSGYNFDLQEEQTLSEQHKSDYAMSGDSKYRLSYMQIQDVCASYPDSPVTYVHVDDRDDIVTVSANTYSDKSIGDLLPTNLKEASFLHYEEYNPIAHLLRLQRQVLSTRQLESIELQKINEQMKRAIDVLVQDMRQLVQLTESRLDELDEPTRLEIQKAKTIIDKLDQVDLNGTSRKSLITALDIVNQALNSNVQYKKMRLPSDIQKAYSEFNEKLYKSIITEFGKFQRPQDSVGFTIPAEHYDLIASKSGNDNYSESSDPMSILKQITADSRAVELDLFLDTLKSRITFPKKGDKWSQFIKNNHQIIDDTAGNDKTRDKENALIHLSNVIFSCRKAMATGEMSYGEAMNTIKHAVDSAIDASERVQKTTFFGYLGLTKSDVARQLKAIKIQMESSFKTEPTNSLCKDYRERVNRVKPHEENAPKVPSNKH</sequence>
<gene>
    <name evidence="1" type="ORF">Lwal_0703</name>
</gene>
<evidence type="ECO:0008006" key="3">
    <source>
        <dbReference type="Google" id="ProtNLM"/>
    </source>
</evidence>
<evidence type="ECO:0000313" key="1">
    <source>
        <dbReference type="EMBL" id="KTD82226.1"/>
    </source>
</evidence>
<organism evidence="1 2">
    <name type="scientific">Legionella waltersii</name>
    <dbReference type="NCBI Taxonomy" id="66969"/>
    <lineage>
        <taxon>Bacteria</taxon>
        <taxon>Pseudomonadati</taxon>
        <taxon>Pseudomonadota</taxon>
        <taxon>Gammaproteobacteria</taxon>
        <taxon>Legionellales</taxon>
        <taxon>Legionellaceae</taxon>
        <taxon>Legionella</taxon>
    </lineage>
</organism>